<dbReference type="EMBL" id="RQSM01000003">
    <property type="protein sequence ID" value="RVU91249.1"/>
    <property type="molecule type" value="Genomic_DNA"/>
</dbReference>
<reference evidence="4" key="5">
    <citation type="submission" date="2019-05" db="EMBL/GenBank/DDBJ databases">
        <title>Flavobacterium columnare strain B185, complete genome.</title>
        <authorList>
            <person name="Sundberg L.-R."/>
            <person name="Papponen P."/>
            <person name="Laanto E."/>
        </authorList>
    </citation>
    <scope>NUCLEOTIDE SEQUENCE</scope>
    <source>
        <strain evidence="4">B185</strain>
    </source>
</reference>
<dbReference type="AlphaFoldDB" id="A0A0X8C4N7"/>
<dbReference type="EMBL" id="OLKH01000064">
    <property type="protein sequence ID" value="SPE76587.1"/>
    <property type="molecule type" value="Genomic_DNA"/>
</dbReference>
<dbReference type="Gene3D" id="2.40.50.140">
    <property type="entry name" value="Nucleic acid-binding proteins"/>
    <property type="match status" value="1"/>
</dbReference>
<keyword evidence="9" id="KW-1185">Reference proteome</keyword>
<evidence type="ECO:0000313" key="6">
    <source>
        <dbReference type="EMBL" id="RVU88683.1"/>
    </source>
</evidence>
<reference evidence="6" key="4">
    <citation type="submission" date="2018-12" db="EMBL/GenBank/DDBJ databases">
        <title>Draft genome sequence of Flaovobacterium columnare BGFS27 isolated from channel catfish in Alabama.</title>
        <authorList>
            <person name="Cai W."/>
            <person name="Arias C."/>
        </authorList>
    </citation>
    <scope>NUCLEOTIDE SEQUENCE [LARGE SCALE GENOMIC DNA]</scope>
    <source>
        <strain evidence="6">BGFS27</strain>
    </source>
</reference>
<dbReference type="PANTHER" id="PTHR11544">
    <property type="entry name" value="COLD SHOCK DOMAIN CONTAINING PROTEINS"/>
    <property type="match status" value="1"/>
</dbReference>
<protein>
    <submittedName>
        <fullName evidence="8">Cold shock protein CspV</fullName>
    </submittedName>
    <submittedName>
        <fullName evidence="7">Cold-shock protein</fullName>
    </submittedName>
</protein>
<dbReference type="EMBL" id="CP010992">
    <property type="protein sequence ID" value="AMO20765.1"/>
    <property type="molecule type" value="Genomic_DNA"/>
</dbReference>
<evidence type="ECO:0000313" key="4">
    <source>
        <dbReference type="EMBL" id="AMO20765.1"/>
    </source>
</evidence>
<dbReference type="Proteomes" id="UP000304840">
    <property type="component" value="Chromosome"/>
</dbReference>
<dbReference type="Proteomes" id="UP000238180">
    <property type="component" value="Unassembled WGS sequence"/>
</dbReference>
<dbReference type="PIRSF" id="PIRSF002599">
    <property type="entry name" value="Cold_shock_A"/>
    <property type="match status" value="1"/>
</dbReference>
<evidence type="ECO:0000259" key="3">
    <source>
        <dbReference type="PROSITE" id="PS51857"/>
    </source>
</evidence>
<dbReference type="InterPro" id="IPR002059">
    <property type="entry name" value="CSP_DNA-bd"/>
</dbReference>
<name>A0A0X8C4N7_9FLAO</name>
<evidence type="ECO:0000313" key="9">
    <source>
        <dbReference type="Proteomes" id="UP000288951"/>
    </source>
</evidence>
<dbReference type="GO" id="GO:0003676">
    <property type="term" value="F:nucleic acid binding"/>
    <property type="evidence" value="ECO:0007669"/>
    <property type="project" value="InterPro"/>
</dbReference>
<dbReference type="InterPro" id="IPR012156">
    <property type="entry name" value="Cold_shock_CspA"/>
</dbReference>
<evidence type="ECO:0000256" key="2">
    <source>
        <dbReference type="ARBA" id="ARBA00022490"/>
    </source>
</evidence>
<dbReference type="InterPro" id="IPR050181">
    <property type="entry name" value="Cold_shock_domain"/>
</dbReference>
<dbReference type="Proteomes" id="UP000288951">
    <property type="component" value="Unassembled WGS sequence"/>
</dbReference>
<sequence length="65" mass="7082">MLTGKVKFFVESKGFGFITNDETGSDIFVHITATGGKELKEGQKVSYNEEDGRKGKVATNVVVIE</sequence>
<proteinExistence type="predicted"/>
<dbReference type="Pfam" id="PF00313">
    <property type="entry name" value="CSD"/>
    <property type="match status" value="1"/>
</dbReference>
<reference evidence="7" key="3">
    <citation type="submission" date="2018-12" db="EMBL/GenBank/DDBJ databases">
        <title>Draft genome sequence of Flaovobacterium columnare ARS1 isolated from channel catfish in Alabama.</title>
        <authorList>
            <person name="Cai W."/>
            <person name="Arias C."/>
        </authorList>
    </citation>
    <scope>NUCLEOTIDE SEQUENCE [LARGE SCALE GENOMIC DNA]</scope>
    <source>
        <strain evidence="7">ARS1</strain>
    </source>
</reference>
<evidence type="ECO:0000313" key="7">
    <source>
        <dbReference type="EMBL" id="RVU91249.1"/>
    </source>
</evidence>
<dbReference type="EMBL" id="MTCY01000005">
    <property type="protein sequence ID" value="OWP79257.1"/>
    <property type="molecule type" value="Genomic_DNA"/>
</dbReference>
<reference evidence="8" key="2">
    <citation type="submission" date="2018-02" db="EMBL/GenBank/DDBJ databases">
        <authorList>
            <person name="Cohen D.B."/>
            <person name="Kent A.D."/>
        </authorList>
    </citation>
    <scope>NUCLEOTIDE SEQUENCE [LARGE SCALE GENOMIC DNA]</scope>
    <source>
        <strain evidence="8">CIP109753</strain>
    </source>
</reference>
<dbReference type="KEGG" id="fcv:AWN65_12580"/>
<dbReference type="PRINTS" id="PR00050">
    <property type="entry name" value="COLDSHOCK"/>
</dbReference>
<dbReference type="GeneID" id="96798118"/>
<evidence type="ECO:0000256" key="1">
    <source>
        <dbReference type="ARBA" id="ARBA00004496"/>
    </source>
</evidence>
<keyword evidence="2" id="KW-0963">Cytoplasm</keyword>
<organism evidence="7 9">
    <name type="scientific">Flavobacterium columnare</name>
    <dbReference type="NCBI Taxonomy" id="996"/>
    <lineage>
        <taxon>Bacteria</taxon>
        <taxon>Pseudomonadati</taxon>
        <taxon>Bacteroidota</taxon>
        <taxon>Flavobacteriia</taxon>
        <taxon>Flavobacteriales</taxon>
        <taxon>Flavobacteriaceae</taxon>
        <taxon>Flavobacterium</taxon>
    </lineage>
</organism>
<dbReference type="PROSITE" id="PS51857">
    <property type="entry name" value="CSD_2"/>
    <property type="match status" value="1"/>
</dbReference>
<dbReference type="SUPFAM" id="SSF50249">
    <property type="entry name" value="Nucleic acid-binding proteins"/>
    <property type="match status" value="1"/>
</dbReference>
<comment type="subcellular location">
    <subcellularLocation>
        <location evidence="1">Cytoplasm</location>
    </subcellularLocation>
</comment>
<gene>
    <name evidence="8" type="primary">cspV</name>
    <name evidence="5" type="ORF">BWK62_02835</name>
    <name evidence="7" type="ORF">EH230_10260</name>
    <name evidence="6" type="ORF">EJB19_11135</name>
    <name evidence="8" type="ORF">FLACOL_00569</name>
    <name evidence="4" type="ORF">UN65_10860</name>
</gene>
<reference evidence="5" key="1">
    <citation type="journal article" date="2017" name="Infect. Genet. Evol.">
        <title>Comparative genome analysis of fish pathogen Flavobacterium columnare reveals extensive sequence diversity within the species.</title>
        <authorList>
            <person name="Kayansamruaj P."/>
            <person name="Dong H.T."/>
            <person name="Hirono I."/>
            <person name="Kondo H."/>
            <person name="Senapin S."/>
            <person name="Rodkhum C."/>
        </authorList>
    </citation>
    <scope>NUCLEOTIDE SEQUENCE [LARGE SCALE GENOMIC DNA]</scope>
    <source>
        <strain evidence="5">1214</strain>
    </source>
</reference>
<dbReference type="InterPro" id="IPR012340">
    <property type="entry name" value="NA-bd_OB-fold"/>
</dbReference>
<dbReference type="InterPro" id="IPR011129">
    <property type="entry name" value="CSD"/>
</dbReference>
<dbReference type="CDD" id="cd04458">
    <property type="entry name" value="CSP_CDS"/>
    <property type="match status" value="1"/>
</dbReference>
<evidence type="ECO:0000313" key="8">
    <source>
        <dbReference type="EMBL" id="SPE76587.1"/>
    </source>
</evidence>
<accession>A0A0X8C4N7</accession>
<dbReference type="RefSeq" id="WP_014166123.1">
    <property type="nucleotide sequence ID" value="NZ_CP010992.1"/>
</dbReference>
<dbReference type="OrthoDB" id="9805039at2"/>
<dbReference type="GO" id="GO:0005829">
    <property type="term" value="C:cytosol"/>
    <property type="evidence" value="ECO:0007669"/>
    <property type="project" value="UniProtKB-ARBA"/>
</dbReference>
<reference evidence="4" key="6">
    <citation type="submission" date="2019-05" db="EMBL/GenBank/DDBJ databases">
        <authorList>
            <person name="Ravantti J.J."/>
        </authorList>
    </citation>
    <scope>NUCLEOTIDE SEQUENCE [LARGE SCALE GENOMIC DNA]</scope>
    <source>
        <strain evidence="4">B185</strain>
    </source>
</reference>
<dbReference type="Proteomes" id="UP000198034">
    <property type="component" value="Unassembled WGS sequence"/>
</dbReference>
<dbReference type="SMART" id="SM00357">
    <property type="entry name" value="CSP"/>
    <property type="match status" value="1"/>
</dbReference>
<dbReference type="OMA" id="EIEPGQN"/>
<feature type="domain" description="CSD" evidence="3">
    <location>
        <begin position="1"/>
        <end position="63"/>
    </location>
</feature>
<dbReference type="EMBL" id="RWGX01000004">
    <property type="protein sequence ID" value="RVU88683.1"/>
    <property type="molecule type" value="Genomic_DNA"/>
</dbReference>
<evidence type="ECO:0000313" key="5">
    <source>
        <dbReference type="EMBL" id="OWP79257.1"/>
    </source>
</evidence>